<gene>
    <name evidence="3" type="ORF">ADM99_12590</name>
</gene>
<protein>
    <recommendedName>
        <fullName evidence="2">Flagellar hook-length control protein-like C-terminal domain-containing protein</fullName>
    </recommendedName>
</protein>
<dbReference type="OrthoDB" id="1792985at2"/>
<organism evidence="3 4">
    <name type="scientific">Leptolinea tardivitalis</name>
    <dbReference type="NCBI Taxonomy" id="229920"/>
    <lineage>
        <taxon>Bacteria</taxon>
        <taxon>Bacillati</taxon>
        <taxon>Chloroflexota</taxon>
        <taxon>Anaerolineae</taxon>
        <taxon>Anaerolineales</taxon>
        <taxon>Anaerolineaceae</taxon>
        <taxon>Leptolinea</taxon>
    </lineage>
</organism>
<dbReference type="InterPro" id="IPR021136">
    <property type="entry name" value="Flagellar_hook_control-like_C"/>
</dbReference>
<dbReference type="Proteomes" id="UP000050430">
    <property type="component" value="Unassembled WGS sequence"/>
</dbReference>
<evidence type="ECO:0000259" key="2">
    <source>
        <dbReference type="Pfam" id="PF02120"/>
    </source>
</evidence>
<dbReference type="RefSeq" id="WP_062422849.1">
    <property type="nucleotide sequence ID" value="NZ_BBYA01000011.1"/>
</dbReference>
<dbReference type="InterPro" id="IPR038610">
    <property type="entry name" value="FliK-like_C_sf"/>
</dbReference>
<feature type="compositionally biased region" description="Basic and acidic residues" evidence="1">
    <location>
        <begin position="85"/>
        <end position="110"/>
    </location>
</feature>
<feature type="domain" description="Flagellar hook-length control protein-like C-terminal" evidence="2">
    <location>
        <begin position="298"/>
        <end position="377"/>
    </location>
</feature>
<dbReference type="STRING" id="229920.ADM99_12590"/>
<sequence>MICADVQSLARAAPETTSTPKISYGDPGSSFDQFLQAVKTDRSVKNETSSTDRMVERKSSREDRQPERTETVDEKPVEQKPVAQKKTDEKPVKETKLDDTAPSEDAQKAEEIDKTLQEAMAAALAVQSAAAQVQQPETQVDTANADVADAEVAVPAANVAVMQAPQQTVIQLPETEPQPLPDELKQAVQQPNTEVKDFQNLANTAAQNLENQEAVNQPAVNTAVTESTPKGESSQLKNLDAQEPAVKLVDITAQADDMAQVDTNNQINNVYALANAKTDNLVQPKTLPMIQKISHEVTELARENGKSLRIQIHPENLGKIDLKLMSNSDGLKVVMTTEIPATAKLLETHMDQLQRSLADAGLSLSGMSVNSQGAQGQSANSSLNQSQPGNTKNSLPVFQQDTEATVPVKSQVSTSGLDYRV</sequence>
<comment type="caution">
    <text evidence="3">The sequence shown here is derived from an EMBL/GenBank/DDBJ whole genome shotgun (WGS) entry which is preliminary data.</text>
</comment>
<reference evidence="3 4" key="1">
    <citation type="submission" date="2015-07" db="EMBL/GenBank/DDBJ databases">
        <title>Genome sequence of Leptolinea tardivitalis DSM 16556.</title>
        <authorList>
            <person name="Hemp J."/>
            <person name="Ward L.M."/>
            <person name="Pace L.A."/>
            <person name="Fischer W.W."/>
        </authorList>
    </citation>
    <scope>NUCLEOTIDE SEQUENCE [LARGE SCALE GENOMIC DNA]</scope>
    <source>
        <strain evidence="3 4">YMTK-2</strain>
    </source>
</reference>
<proteinExistence type="predicted"/>
<feature type="region of interest" description="Disordered" evidence="1">
    <location>
        <begin position="1"/>
        <end position="110"/>
    </location>
</feature>
<dbReference type="Pfam" id="PF02120">
    <property type="entry name" value="Flg_hook"/>
    <property type="match status" value="1"/>
</dbReference>
<dbReference type="PATRIC" id="fig|229920.5.peg.2842"/>
<dbReference type="CDD" id="cd17470">
    <property type="entry name" value="T3SS_Flik_C"/>
    <property type="match status" value="1"/>
</dbReference>
<accession>A0A0P6WXG4</accession>
<evidence type="ECO:0000313" key="3">
    <source>
        <dbReference type="EMBL" id="KPL71102.1"/>
    </source>
</evidence>
<dbReference type="EMBL" id="LGCK01000012">
    <property type="protein sequence ID" value="KPL71102.1"/>
    <property type="molecule type" value="Genomic_DNA"/>
</dbReference>
<feature type="region of interest" description="Disordered" evidence="1">
    <location>
        <begin position="368"/>
        <end position="421"/>
    </location>
</feature>
<evidence type="ECO:0000256" key="1">
    <source>
        <dbReference type="SAM" id="MobiDB-lite"/>
    </source>
</evidence>
<name>A0A0P6WXG4_9CHLR</name>
<dbReference type="AlphaFoldDB" id="A0A0P6WXG4"/>
<keyword evidence="4" id="KW-1185">Reference proteome</keyword>
<feature type="compositionally biased region" description="Polar residues" evidence="1">
    <location>
        <begin position="383"/>
        <end position="421"/>
    </location>
</feature>
<feature type="region of interest" description="Disordered" evidence="1">
    <location>
        <begin position="217"/>
        <end position="237"/>
    </location>
</feature>
<dbReference type="Gene3D" id="3.30.750.140">
    <property type="match status" value="1"/>
</dbReference>
<feature type="compositionally biased region" description="Low complexity" evidence="1">
    <location>
        <begin position="370"/>
        <end position="382"/>
    </location>
</feature>
<evidence type="ECO:0000313" key="4">
    <source>
        <dbReference type="Proteomes" id="UP000050430"/>
    </source>
</evidence>
<feature type="compositionally biased region" description="Basic and acidic residues" evidence="1">
    <location>
        <begin position="53"/>
        <end position="78"/>
    </location>
</feature>